<dbReference type="EMBL" id="CM017706">
    <property type="protein sequence ID" value="TYG63298.1"/>
    <property type="molecule type" value="Genomic_DNA"/>
</dbReference>
<proteinExistence type="predicted"/>
<dbReference type="AlphaFoldDB" id="A0A5D2C3N4"/>
<organism evidence="1 2">
    <name type="scientific">Gossypium darwinii</name>
    <name type="common">Darwin's cotton</name>
    <name type="synonym">Gossypium barbadense var. darwinii</name>
    <dbReference type="NCBI Taxonomy" id="34276"/>
    <lineage>
        <taxon>Eukaryota</taxon>
        <taxon>Viridiplantae</taxon>
        <taxon>Streptophyta</taxon>
        <taxon>Embryophyta</taxon>
        <taxon>Tracheophyta</taxon>
        <taxon>Spermatophyta</taxon>
        <taxon>Magnoliopsida</taxon>
        <taxon>eudicotyledons</taxon>
        <taxon>Gunneridae</taxon>
        <taxon>Pentapetalae</taxon>
        <taxon>rosids</taxon>
        <taxon>malvids</taxon>
        <taxon>Malvales</taxon>
        <taxon>Malvaceae</taxon>
        <taxon>Malvoideae</taxon>
        <taxon>Gossypium</taxon>
    </lineage>
</organism>
<sequence length="117" mass="13286">MCNLIIGPSRQLFTHLLKILVYLYFNFKLSKQCISINASLVYKRSYSSSSIRNWQGSSFSVTLHERVCSFHYSPLRQSALCAILNEVNRPTITSACLIFASTSLKAIQVTKMVFQLV</sequence>
<evidence type="ECO:0000313" key="2">
    <source>
        <dbReference type="Proteomes" id="UP000323506"/>
    </source>
</evidence>
<evidence type="ECO:0000313" key="1">
    <source>
        <dbReference type="EMBL" id="TYG63298.1"/>
    </source>
</evidence>
<protein>
    <submittedName>
        <fullName evidence="1">Uncharacterized protein</fullName>
    </submittedName>
</protein>
<accession>A0A5D2C3N4</accession>
<gene>
    <name evidence="1" type="ORF">ES288_D06G018400v1</name>
</gene>
<dbReference type="Proteomes" id="UP000323506">
    <property type="component" value="Chromosome D06"/>
</dbReference>
<reference evidence="1 2" key="1">
    <citation type="submission" date="2019-06" db="EMBL/GenBank/DDBJ databases">
        <title>WGS assembly of Gossypium darwinii.</title>
        <authorList>
            <person name="Chen Z.J."/>
            <person name="Sreedasyam A."/>
            <person name="Ando A."/>
            <person name="Song Q."/>
            <person name="De L."/>
            <person name="Hulse-Kemp A."/>
            <person name="Ding M."/>
            <person name="Ye W."/>
            <person name="Kirkbride R."/>
            <person name="Jenkins J."/>
            <person name="Plott C."/>
            <person name="Lovell J."/>
            <person name="Lin Y.-M."/>
            <person name="Vaughn R."/>
            <person name="Liu B."/>
            <person name="Li W."/>
            <person name="Simpson S."/>
            <person name="Scheffler B."/>
            <person name="Saski C."/>
            <person name="Grover C."/>
            <person name="Hu G."/>
            <person name="Conover J."/>
            <person name="Carlson J."/>
            <person name="Shu S."/>
            <person name="Boston L."/>
            <person name="Williams M."/>
            <person name="Peterson D."/>
            <person name="Mcgee K."/>
            <person name="Jones D."/>
            <person name="Wendel J."/>
            <person name="Stelly D."/>
            <person name="Grimwood J."/>
            <person name="Schmutz J."/>
        </authorList>
    </citation>
    <scope>NUCLEOTIDE SEQUENCE [LARGE SCALE GENOMIC DNA]</scope>
    <source>
        <strain evidence="1">1808015.09</strain>
    </source>
</reference>
<name>A0A5D2C3N4_GOSDA</name>
<keyword evidence="2" id="KW-1185">Reference proteome</keyword>